<evidence type="ECO:0000313" key="8">
    <source>
        <dbReference type="EMBL" id="MBT0769565.1"/>
    </source>
</evidence>
<comment type="similarity">
    <text evidence="2">Belongs to the bacterial solute-binding protein 8 family.</text>
</comment>
<feature type="domain" description="Fe/B12 periplasmic-binding" evidence="7">
    <location>
        <begin position="70"/>
        <end position="338"/>
    </location>
</feature>
<feature type="compositionally biased region" description="Low complexity" evidence="5">
    <location>
        <begin position="30"/>
        <end position="50"/>
    </location>
</feature>
<keyword evidence="4 6" id="KW-0732">Signal</keyword>
<reference evidence="8 9" key="1">
    <citation type="submission" date="2021-05" db="EMBL/GenBank/DDBJ databases">
        <title>Kineosporia and Streptomyces sp. nov. two new marine actinobacteria isolated from Coral.</title>
        <authorList>
            <person name="Buangrab K."/>
            <person name="Sutthacheep M."/>
            <person name="Yeemin T."/>
            <person name="Harunari E."/>
            <person name="Igarashi Y."/>
            <person name="Kanchanasin P."/>
            <person name="Tanasupawat S."/>
            <person name="Phongsopitanun W."/>
        </authorList>
    </citation>
    <scope>NUCLEOTIDE SEQUENCE [LARGE SCALE GENOMIC DNA]</scope>
    <source>
        <strain evidence="8 9">J2-2</strain>
    </source>
</reference>
<evidence type="ECO:0000256" key="3">
    <source>
        <dbReference type="ARBA" id="ARBA00022448"/>
    </source>
</evidence>
<evidence type="ECO:0000256" key="6">
    <source>
        <dbReference type="SAM" id="SignalP"/>
    </source>
</evidence>
<gene>
    <name evidence="8" type="ORF">KIH74_11575</name>
</gene>
<dbReference type="PROSITE" id="PS51257">
    <property type="entry name" value="PROKAR_LIPOPROTEIN"/>
    <property type="match status" value="1"/>
</dbReference>
<feature type="region of interest" description="Disordered" evidence="5">
    <location>
        <begin position="30"/>
        <end position="52"/>
    </location>
</feature>
<dbReference type="Pfam" id="PF01497">
    <property type="entry name" value="Peripla_BP_2"/>
    <property type="match status" value="1"/>
</dbReference>
<evidence type="ECO:0000256" key="2">
    <source>
        <dbReference type="ARBA" id="ARBA00008814"/>
    </source>
</evidence>
<dbReference type="PANTHER" id="PTHR30532:SF24">
    <property type="entry name" value="FERRIC ENTEROBACTIN-BINDING PERIPLASMIC PROTEIN FEPB"/>
    <property type="match status" value="1"/>
</dbReference>
<dbReference type="PANTHER" id="PTHR30532">
    <property type="entry name" value="IRON III DICITRATE-BINDING PERIPLASMIC PROTEIN"/>
    <property type="match status" value="1"/>
</dbReference>
<keyword evidence="3" id="KW-0813">Transport</keyword>
<accession>A0ABS5TEQ0</accession>
<evidence type="ECO:0000256" key="1">
    <source>
        <dbReference type="ARBA" id="ARBA00004196"/>
    </source>
</evidence>
<evidence type="ECO:0000259" key="7">
    <source>
        <dbReference type="PROSITE" id="PS50983"/>
    </source>
</evidence>
<keyword evidence="9" id="KW-1185">Reference proteome</keyword>
<dbReference type="Gene3D" id="3.40.50.1980">
    <property type="entry name" value="Nitrogenase molybdenum iron protein domain"/>
    <property type="match status" value="2"/>
</dbReference>
<dbReference type="RefSeq" id="WP_214155865.1">
    <property type="nucleotide sequence ID" value="NZ_JAHBAY010000004.1"/>
</dbReference>
<evidence type="ECO:0000256" key="5">
    <source>
        <dbReference type="SAM" id="MobiDB-lite"/>
    </source>
</evidence>
<dbReference type="CDD" id="cd01146">
    <property type="entry name" value="FhuD"/>
    <property type="match status" value="1"/>
</dbReference>
<protein>
    <submittedName>
        <fullName evidence="8">Iron-siderophore ABC transporter substrate-binding protein</fullName>
    </submittedName>
</protein>
<evidence type="ECO:0000256" key="4">
    <source>
        <dbReference type="ARBA" id="ARBA00022729"/>
    </source>
</evidence>
<proteinExistence type="inferred from homology"/>
<dbReference type="InterPro" id="IPR051313">
    <property type="entry name" value="Bact_iron-sidero_bind"/>
</dbReference>
<dbReference type="EMBL" id="JAHBAY010000004">
    <property type="protein sequence ID" value="MBT0769565.1"/>
    <property type="molecule type" value="Genomic_DNA"/>
</dbReference>
<dbReference type="PROSITE" id="PS50983">
    <property type="entry name" value="FE_B12_PBP"/>
    <property type="match status" value="1"/>
</dbReference>
<dbReference type="InterPro" id="IPR002491">
    <property type="entry name" value="ABC_transptr_periplasmic_BD"/>
</dbReference>
<feature type="signal peptide" evidence="6">
    <location>
        <begin position="1"/>
        <end position="30"/>
    </location>
</feature>
<dbReference type="Proteomes" id="UP001197247">
    <property type="component" value="Unassembled WGS sequence"/>
</dbReference>
<comment type="subcellular location">
    <subcellularLocation>
        <location evidence="1">Cell envelope</location>
    </subcellularLocation>
</comment>
<feature type="chain" id="PRO_5045285183" evidence="6">
    <location>
        <begin position="31"/>
        <end position="340"/>
    </location>
</feature>
<comment type="caution">
    <text evidence="8">The sequence shown here is derived from an EMBL/GenBank/DDBJ whole genome shotgun (WGS) entry which is preliminary data.</text>
</comment>
<evidence type="ECO:0000313" key="9">
    <source>
        <dbReference type="Proteomes" id="UP001197247"/>
    </source>
</evidence>
<sequence length="340" mass="35603">MSSLLPRRRSFRSVTVAVAVAALATLTACGGSSSGGDAASSDSESSSSSAFPATVSTKFGDVTIDAKPERVVALGWSDAEVALALGVQPVGASDWLGFGGEGVGPWAEGKYTTAPEIIGTLEPEYEKIAALKPDLILDTKSSGDQERYDTLSKIAPTVGIPEGADAYLTSWEDQTTLIATALGEKEQGEELVSSITAEFKKYADANPDFAGKTITVGSKTSEGYGAYVEGAGRVDFAESLGFKNNPTIQAEAKEGEFSVSVSKENMKMLDADLVVMMPIYIDATEISDDDLFKAVPAVKAGHDVVIDDKNISSAFSAESPLSIPYALEKVVPLFQDALAQ</sequence>
<dbReference type="SUPFAM" id="SSF53807">
    <property type="entry name" value="Helical backbone' metal receptor"/>
    <property type="match status" value="1"/>
</dbReference>
<name>A0ABS5TEQ0_9ACTN</name>
<organism evidence="8 9">
    <name type="scientific">Kineosporia corallincola</name>
    <dbReference type="NCBI Taxonomy" id="2835133"/>
    <lineage>
        <taxon>Bacteria</taxon>
        <taxon>Bacillati</taxon>
        <taxon>Actinomycetota</taxon>
        <taxon>Actinomycetes</taxon>
        <taxon>Kineosporiales</taxon>
        <taxon>Kineosporiaceae</taxon>
        <taxon>Kineosporia</taxon>
    </lineage>
</organism>